<dbReference type="PANTHER" id="PTHR43895">
    <property type="entry name" value="CALCIUM/CALMODULIN-DEPENDENT PROTEIN KINASE KINASE-RELATED"/>
    <property type="match status" value="1"/>
</dbReference>
<comment type="similarity">
    <text evidence="10">Belongs to the protein kinase superfamily.</text>
</comment>
<evidence type="ECO:0000256" key="8">
    <source>
        <dbReference type="ARBA" id="ARBA00048679"/>
    </source>
</evidence>
<evidence type="ECO:0000256" key="5">
    <source>
        <dbReference type="ARBA" id="ARBA00022777"/>
    </source>
</evidence>
<keyword evidence="2 10" id="KW-0723">Serine/threonine-protein kinase</keyword>
<evidence type="ECO:0000256" key="1">
    <source>
        <dbReference type="ARBA" id="ARBA00012513"/>
    </source>
</evidence>
<dbReference type="PROSITE" id="PS00107">
    <property type="entry name" value="PROTEIN_KINASE_ATP"/>
    <property type="match status" value="1"/>
</dbReference>
<dbReference type="InterPro" id="IPR011009">
    <property type="entry name" value="Kinase-like_dom_sf"/>
</dbReference>
<gene>
    <name evidence="12" type="primary">CHK1_0</name>
    <name evidence="12" type="ORF">LOC62_03G003719</name>
</gene>
<dbReference type="InterPro" id="IPR017441">
    <property type="entry name" value="Protein_kinase_ATP_BS"/>
</dbReference>
<keyword evidence="13" id="KW-1185">Reference proteome</keyword>
<feature type="domain" description="Protein kinase" evidence="11">
    <location>
        <begin position="15"/>
        <end position="287"/>
    </location>
</feature>
<evidence type="ECO:0000256" key="6">
    <source>
        <dbReference type="ARBA" id="ARBA00022840"/>
    </source>
</evidence>
<dbReference type="RefSeq" id="XP_062626240.1">
    <property type="nucleotide sequence ID" value="XM_062770256.1"/>
</dbReference>
<dbReference type="GO" id="GO:0005524">
    <property type="term" value="F:ATP binding"/>
    <property type="evidence" value="ECO:0007669"/>
    <property type="project" value="UniProtKB-UniRule"/>
</dbReference>
<dbReference type="PANTHER" id="PTHR43895:SF32">
    <property type="entry name" value="SERINE_THREONINE-PROTEIN KINASE CHK1"/>
    <property type="match status" value="1"/>
</dbReference>
<dbReference type="PROSITE" id="PS50011">
    <property type="entry name" value="PROTEIN_KINASE_DOM"/>
    <property type="match status" value="1"/>
</dbReference>
<evidence type="ECO:0000313" key="12">
    <source>
        <dbReference type="EMBL" id="WOO80208.1"/>
    </source>
</evidence>
<dbReference type="PROSITE" id="PS00108">
    <property type="entry name" value="PROTEIN_KINASE_ST"/>
    <property type="match status" value="1"/>
</dbReference>
<keyword evidence="3" id="KW-0808">Transferase</keyword>
<proteinExistence type="inferred from homology"/>
<feature type="binding site" evidence="9">
    <location>
        <position position="44"/>
    </location>
    <ligand>
        <name>ATP</name>
        <dbReference type="ChEBI" id="CHEBI:30616"/>
    </ligand>
</feature>
<organism evidence="12 13">
    <name type="scientific">Vanrija pseudolonga</name>
    <dbReference type="NCBI Taxonomy" id="143232"/>
    <lineage>
        <taxon>Eukaryota</taxon>
        <taxon>Fungi</taxon>
        <taxon>Dikarya</taxon>
        <taxon>Basidiomycota</taxon>
        <taxon>Agaricomycotina</taxon>
        <taxon>Tremellomycetes</taxon>
        <taxon>Trichosporonales</taxon>
        <taxon>Trichosporonaceae</taxon>
        <taxon>Vanrija</taxon>
    </lineage>
</organism>
<evidence type="ECO:0000313" key="13">
    <source>
        <dbReference type="Proteomes" id="UP000827549"/>
    </source>
</evidence>
<evidence type="ECO:0000259" key="11">
    <source>
        <dbReference type="PROSITE" id="PS50011"/>
    </source>
</evidence>
<dbReference type="InterPro" id="IPR008271">
    <property type="entry name" value="Ser/Thr_kinase_AS"/>
</dbReference>
<evidence type="ECO:0000256" key="7">
    <source>
        <dbReference type="ARBA" id="ARBA00047899"/>
    </source>
</evidence>
<evidence type="ECO:0000256" key="2">
    <source>
        <dbReference type="ARBA" id="ARBA00022527"/>
    </source>
</evidence>
<keyword evidence="5 12" id="KW-0418">Kinase</keyword>
<keyword evidence="6 9" id="KW-0067">ATP-binding</keyword>
<evidence type="ECO:0000256" key="9">
    <source>
        <dbReference type="PROSITE-ProRule" id="PRU10141"/>
    </source>
</evidence>
<dbReference type="SUPFAM" id="SSF56112">
    <property type="entry name" value="Protein kinase-like (PK-like)"/>
    <property type="match status" value="1"/>
</dbReference>
<dbReference type="GO" id="GO:0035861">
    <property type="term" value="C:site of double-strand break"/>
    <property type="evidence" value="ECO:0007669"/>
    <property type="project" value="TreeGrafter"/>
</dbReference>
<comment type="catalytic activity">
    <reaction evidence="8">
        <text>L-seryl-[protein] + ATP = O-phospho-L-seryl-[protein] + ADP + H(+)</text>
        <dbReference type="Rhea" id="RHEA:17989"/>
        <dbReference type="Rhea" id="RHEA-COMP:9863"/>
        <dbReference type="Rhea" id="RHEA-COMP:11604"/>
        <dbReference type="ChEBI" id="CHEBI:15378"/>
        <dbReference type="ChEBI" id="CHEBI:29999"/>
        <dbReference type="ChEBI" id="CHEBI:30616"/>
        <dbReference type="ChEBI" id="CHEBI:83421"/>
        <dbReference type="ChEBI" id="CHEBI:456216"/>
        <dbReference type="EC" id="2.7.11.1"/>
    </reaction>
</comment>
<dbReference type="SMART" id="SM00220">
    <property type="entry name" value="S_TKc"/>
    <property type="match status" value="1"/>
</dbReference>
<evidence type="ECO:0000256" key="4">
    <source>
        <dbReference type="ARBA" id="ARBA00022741"/>
    </source>
</evidence>
<protein>
    <recommendedName>
        <fullName evidence="1">non-specific serine/threonine protein kinase</fullName>
        <ecNumber evidence="1">2.7.11.1</ecNumber>
    </recommendedName>
</protein>
<reference evidence="12" key="1">
    <citation type="submission" date="2023-10" db="EMBL/GenBank/DDBJ databases">
        <authorList>
            <person name="Noh H."/>
        </authorList>
    </citation>
    <scope>NUCLEOTIDE SEQUENCE</scope>
    <source>
        <strain evidence="12">DUCC4014</strain>
    </source>
</reference>
<accession>A0AAF0Y4L5</accession>
<dbReference type="Proteomes" id="UP000827549">
    <property type="component" value="Chromosome 3"/>
</dbReference>
<sequence>MESTAGLRYPLVAGYRIGEEIGGGGFSKVFRAIDDAEGRVAACKVVNLFISPSLGYGTPNVKELQKEVQVHKSLRNPYILEFVHHEIVEREKEAEGYVPGLYMILELAVGGDLFDKIAPDVGIPEDLAKFYFAQLAEGIEFIHSRGIAHRDIKPENLLLAANGNLKVTDFGLCAVFRYKGKERKLSGRCGSLPYVAPELGAPGGYDAEPVDIWGMGVVLFTMLVGNTPWDEPSRNSPEFTAYLSGEIWQMAPWNRITGQAKNILQQLMLVDPNRRISLHAVKAHPWCMTPSQLTREQIPEALTQGMRQEGMMAIADPTFADPSAQAYAVSRSQRVFGESQWGSQWNPQESQFMRGTGNLTQGGDYDNITTRFWLNLTPQDAFLLLQQFLAASLGEDNVQANAERLVIRVHKPAGQKSVTGTFNLRASDAHAPEGQTLVRMKREKVRWKPIAETNATQGSILHWRAFWWATVRNAHLEPYVVRGDS</sequence>
<dbReference type="InterPro" id="IPR000719">
    <property type="entry name" value="Prot_kinase_dom"/>
</dbReference>
<dbReference type="EMBL" id="CP086716">
    <property type="protein sequence ID" value="WOO80208.1"/>
    <property type="molecule type" value="Genomic_DNA"/>
</dbReference>
<dbReference type="GeneID" id="87806960"/>
<dbReference type="FunFam" id="1.10.510.10:FF:000571">
    <property type="entry name" value="Maternal embryonic leucine zipper kinase"/>
    <property type="match status" value="1"/>
</dbReference>
<comment type="catalytic activity">
    <reaction evidence="7">
        <text>L-threonyl-[protein] + ATP = O-phospho-L-threonyl-[protein] + ADP + H(+)</text>
        <dbReference type="Rhea" id="RHEA:46608"/>
        <dbReference type="Rhea" id="RHEA-COMP:11060"/>
        <dbReference type="Rhea" id="RHEA-COMP:11605"/>
        <dbReference type="ChEBI" id="CHEBI:15378"/>
        <dbReference type="ChEBI" id="CHEBI:30013"/>
        <dbReference type="ChEBI" id="CHEBI:30616"/>
        <dbReference type="ChEBI" id="CHEBI:61977"/>
        <dbReference type="ChEBI" id="CHEBI:456216"/>
        <dbReference type="EC" id="2.7.11.1"/>
    </reaction>
</comment>
<dbReference type="EC" id="2.7.11.1" evidence="1"/>
<name>A0AAF0Y4L5_9TREE</name>
<dbReference type="AlphaFoldDB" id="A0AAF0Y4L5"/>
<dbReference type="Pfam" id="PF00069">
    <property type="entry name" value="Pkinase"/>
    <property type="match status" value="1"/>
</dbReference>
<dbReference type="GO" id="GO:0005634">
    <property type="term" value="C:nucleus"/>
    <property type="evidence" value="ECO:0007669"/>
    <property type="project" value="TreeGrafter"/>
</dbReference>
<evidence type="ECO:0000256" key="10">
    <source>
        <dbReference type="RuleBase" id="RU000304"/>
    </source>
</evidence>
<dbReference type="GO" id="GO:0004674">
    <property type="term" value="F:protein serine/threonine kinase activity"/>
    <property type="evidence" value="ECO:0007669"/>
    <property type="project" value="UniProtKB-KW"/>
</dbReference>
<dbReference type="Gene3D" id="1.10.510.10">
    <property type="entry name" value="Transferase(Phosphotransferase) domain 1"/>
    <property type="match status" value="1"/>
</dbReference>
<evidence type="ECO:0000256" key="3">
    <source>
        <dbReference type="ARBA" id="ARBA00022679"/>
    </source>
</evidence>
<keyword evidence="4 9" id="KW-0547">Nucleotide-binding</keyword>
<dbReference type="GO" id="GO:0007095">
    <property type="term" value="P:mitotic G2 DNA damage checkpoint signaling"/>
    <property type="evidence" value="ECO:0007669"/>
    <property type="project" value="TreeGrafter"/>
</dbReference>
<dbReference type="GO" id="GO:0005737">
    <property type="term" value="C:cytoplasm"/>
    <property type="evidence" value="ECO:0007669"/>
    <property type="project" value="TreeGrafter"/>
</dbReference>